<keyword evidence="2" id="KW-0269">Exonuclease</keyword>
<keyword evidence="2" id="KW-0378">Hydrolase</keyword>
<comment type="caution">
    <text evidence="2">The sequence shown here is derived from an EMBL/GenBank/DDBJ whole genome shotgun (WGS) entry which is preliminary data.</text>
</comment>
<organism evidence="2 3">
    <name type="scientific">Halobacteriovorax vibrionivorans</name>
    <dbReference type="NCBI Taxonomy" id="2152716"/>
    <lineage>
        <taxon>Bacteria</taxon>
        <taxon>Pseudomonadati</taxon>
        <taxon>Bdellovibrionota</taxon>
        <taxon>Bacteriovoracia</taxon>
        <taxon>Bacteriovoracales</taxon>
        <taxon>Halobacteriovoraceae</taxon>
        <taxon>Halobacteriovorax</taxon>
    </lineage>
</organism>
<dbReference type="GO" id="GO:0004527">
    <property type="term" value="F:exonuclease activity"/>
    <property type="evidence" value="ECO:0007669"/>
    <property type="project" value="UniProtKB-KW"/>
</dbReference>
<dbReference type="Proteomes" id="UP000443582">
    <property type="component" value="Unassembled WGS sequence"/>
</dbReference>
<name>A0ABY0IJ71_9BACT</name>
<feature type="domain" description="Exonuclease" evidence="1">
    <location>
        <begin position="17"/>
        <end position="183"/>
    </location>
</feature>
<dbReference type="InterPro" id="IPR006054">
    <property type="entry name" value="DnaQ"/>
</dbReference>
<dbReference type="PANTHER" id="PTHR30231:SF41">
    <property type="entry name" value="DNA POLYMERASE III SUBUNIT EPSILON"/>
    <property type="match status" value="1"/>
</dbReference>
<dbReference type="EMBL" id="QDKL01000001">
    <property type="protein sequence ID" value="RZF22534.1"/>
    <property type="molecule type" value="Genomic_DNA"/>
</dbReference>
<keyword evidence="2" id="KW-0540">Nuclease</keyword>
<protein>
    <submittedName>
        <fullName evidence="2">3'-5' exonuclease</fullName>
    </submittedName>
</protein>
<keyword evidence="2" id="KW-0560">Oxidoreductase</keyword>
<dbReference type="SUPFAM" id="SSF53098">
    <property type="entry name" value="Ribonuclease H-like"/>
    <property type="match status" value="1"/>
</dbReference>
<evidence type="ECO:0000313" key="2">
    <source>
        <dbReference type="EMBL" id="RZF22534.1"/>
    </source>
</evidence>
<proteinExistence type="predicted"/>
<dbReference type="InterPro" id="IPR012337">
    <property type="entry name" value="RNaseH-like_sf"/>
</dbReference>
<evidence type="ECO:0000259" key="1">
    <source>
        <dbReference type="SMART" id="SM00479"/>
    </source>
</evidence>
<dbReference type="RefSeq" id="WP_114705479.1">
    <property type="nucleotide sequence ID" value="NZ_QDKL01000001.1"/>
</dbReference>
<reference evidence="3" key="1">
    <citation type="journal article" date="2019" name="Int. J. Syst. Evol. Microbiol.">
        <title>Halobacteriovorax valvorus sp. nov., a novel prokaryotic predator isolated from coastal seawater of China.</title>
        <authorList>
            <person name="Chen M.-X."/>
        </authorList>
    </citation>
    <scope>NUCLEOTIDE SEQUENCE [LARGE SCALE GENOMIC DNA]</scope>
    <source>
        <strain evidence="3">BL9</strain>
    </source>
</reference>
<dbReference type="CDD" id="cd06127">
    <property type="entry name" value="DEDDh"/>
    <property type="match status" value="1"/>
</dbReference>
<accession>A0ABY0IJ71</accession>
<dbReference type="InterPro" id="IPR013520">
    <property type="entry name" value="Ribonucl_H"/>
</dbReference>
<dbReference type="Gene3D" id="3.30.420.10">
    <property type="entry name" value="Ribonuclease H-like superfamily/Ribonuclease H"/>
    <property type="match status" value="1"/>
</dbReference>
<sequence>MESNSNQSSREMLEDMSFCVFDLETTGGNQKKDKIIEIGLVQIDNLKVGATKSFLINPERKIPDFIQKLTSISQEEVEDAPKIDEVIEEVLEFIGDRVLIAHNSSFDIPFLNSVLKRLGRKELENKGLCTNLMTKYLIPTLMNSNLNYMSRIFEISHNKAHRALDDSIATAELFLNYLNIFIAKGIKKINHLYYPKNRYELDLCNFKKASSNLEEIRDKMKSIFAPFVITVKGKNGIILFSYPCTNKENEITYICDRIAELEWQTISMKLSGPILESLIRFNHSYAKMDETDKEKSIDLLKENLIGKESLEELKGQYKEELQKIKQCDFVLMNHLVPEQYTIYPLGALGIRQGLIFRYPGHDKKLIQYINSKTNRKKSGKLKEVNFPKALADITNLYMAKCMREERELIIFKDSFALKNKEFFFVEFEKFTQANPNRYNYPKAFI</sequence>
<dbReference type="NCBIfam" id="TIGR00573">
    <property type="entry name" value="dnaq"/>
    <property type="match status" value="1"/>
</dbReference>
<dbReference type="Pfam" id="PF00929">
    <property type="entry name" value="RNase_T"/>
    <property type="match status" value="1"/>
</dbReference>
<evidence type="ECO:0000313" key="3">
    <source>
        <dbReference type="Proteomes" id="UP000443582"/>
    </source>
</evidence>
<keyword evidence="3" id="KW-1185">Reference proteome</keyword>
<dbReference type="PANTHER" id="PTHR30231">
    <property type="entry name" value="DNA POLYMERASE III SUBUNIT EPSILON"/>
    <property type="match status" value="1"/>
</dbReference>
<dbReference type="GO" id="GO:0016491">
    <property type="term" value="F:oxidoreductase activity"/>
    <property type="evidence" value="ECO:0007669"/>
    <property type="project" value="UniProtKB-KW"/>
</dbReference>
<dbReference type="InterPro" id="IPR036397">
    <property type="entry name" value="RNaseH_sf"/>
</dbReference>
<dbReference type="SMART" id="SM00479">
    <property type="entry name" value="EXOIII"/>
    <property type="match status" value="1"/>
</dbReference>
<gene>
    <name evidence="2" type="ORF">DAY19_01830</name>
</gene>